<feature type="repeat" description="TPR" evidence="3">
    <location>
        <begin position="249"/>
        <end position="282"/>
    </location>
</feature>
<proteinExistence type="predicted"/>
<evidence type="ECO:0000256" key="5">
    <source>
        <dbReference type="SAM" id="SignalP"/>
    </source>
</evidence>
<dbReference type="Proteomes" id="UP000191240">
    <property type="component" value="Unassembled WGS sequence"/>
</dbReference>
<accession>A0A1M6BFD0</accession>
<organism evidence="6 7">
    <name type="scientific">Anaerovibrio lipolyticus DSM 3074</name>
    <dbReference type="NCBI Taxonomy" id="1120997"/>
    <lineage>
        <taxon>Bacteria</taxon>
        <taxon>Bacillati</taxon>
        <taxon>Bacillota</taxon>
        <taxon>Negativicutes</taxon>
        <taxon>Selenomonadales</taxon>
        <taxon>Selenomonadaceae</taxon>
        <taxon>Anaerovibrio</taxon>
    </lineage>
</organism>
<dbReference type="PROSITE" id="PS50005">
    <property type="entry name" value="TPR"/>
    <property type="match status" value="1"/>
</dbReference>
<reference evidence="6 7" key="1">
    <citation type="submission" date="2016-11" db="EMBL/GenBank/DDBJ databases">
        <authorList>
            <person name="Jaros S."/>
            <person name="Januszkiewicz K."/>
            <person name="Wedrychowicz H."/>
        </authorList>
    </citation>
    <scope>NUCLEOTIDE SEQUENCE [LARGE SCALE GENOMIC DNA]</scope>
    <source>
        <strain evidence="6 7">DSM 3074</strain>
    </source>
</reference>
<keyword evidence="4" id="KW-0175">Coiled coil</keyword>
<name>A0A1M6BFD0_9FIRM</name>
<evidence type="ECO:0000313" key="7">
    <source>
        <dbReference type="Proteomes" id="UP000191240"/>
    </source>
</evidence>
<evidence type="ECO:0000256" key="1">
    <source>
        <dbReference type="ARBA" id="ARBA00022737"/>
    </source>
</evidence>
<dbReference type="InterPro" id="IPR019734">
    <property type="entry name" value="TPR_rpt"/>
</dbReference>
<dbReference type="RefSeq" id="WP_159446675.1">
    <property type="nucleotide sequence ID" value="NZ_FQYW01000006.1"/>
</dbReference>
<feature type="chain" id="PRO_5012951731" evidence="5">
    <location>
        <begin position="24"/>
        <end position="735"/>
    </location>
</feature>
<sequence length="735" mass="84370">MKLRRVLAIFWMILLMLTATSYAENTENPIIADTQNGYIRMDVPYVKKVTYYGRSYVRCAYTTHEEQYLPYGIPVVNEVGKDYVLFDTADDMVTYYSVPIDIDNWTMYKFKFVNISVAALTVYDTVKSMFPALCNEVAADNRAFDAAHKNDFNQAEKAVSEKDWETAYKHLKNIYDGGCHDQAIARDLGKACWELGNYDEALEWETRRIEAAPIASAYNQRAWHNYLLGNYEQALDDAQWAVMKDKEDANILDTRGTIYYALGQYDKAMADFNKSLEINDESAHTYYYRSLCNQALGRKSDADSDYGKAEKYDPNIIDDIGRFQHERLKHANTKQQRHQDKMNKYKDDLKKLNDAIYVTNNSSQFPARTVWENDGVIISVVGGIKQNETDDFYKEVVPQDVRTKYEGGVYQQQYEQLGSAVNVPTAMPGAGNGPQLASDGAIVTAPSTLPTNSSEEIYDLNNTVLKYYSEGQRYILSYEDPMKTYNYLKANYGPTTVDFVDRPHGKYLFKQDYGYIWGDFSFDYDYDTHEYLIYDGAGLKQAVRFDDANNAVVVRDFVNSQESGVYEYSQSLAAYVLYPQNYTIKPHILTLVRNIIFNGDSDIGAQYEVEDGHGVIYEVALYPEKEVEARPNLPAMWYKMTNENDPSEWTAFTYDKATNVFAMYGNDGATIFNYAKRWFTDANHIENHLTDTPLNGAMDGVYERTSSGEYYSGYSSIFTYVTDGLFNFMHYVKKF</sequence>
<gene>
    <name evidence="6" type="ORF">SAMN02745671_00692</name>
</gene>
<dbReference type="PANTHER" id="PTHR44858:SF1">
    <property type="entry name" value="UDP-N-ACETYLGLUCOSAMINE--PEPTIDE N-ACETYLGLUCOSAMINYLTRANSFERASE SPINDLY-RELATED"/>
    <property type="match status" value="1"/>
</dbReference>
<dbReference type="EMBL" id="FQYW01000006">
    <property type="protein sequence ID" value="SHI47396.1"/>
    <property type="molecule type" value="Genomic_DNA"/>
</dbReference>
<evidence type="ECO:0000313" key="6">
    <source>
        <dbReference type="EMBL" id="SHI47396.1"/>
    </source>
</evidence>
<keyword evidence="5" id="KW-0732">Signal</keyword>
<dbReference type="Gene3D" id="1.25.40.10">
    <property type="entry name" value="Tetratricopeptide repeat domain"/>
    <property type="match status" value="2"/>
</dbReference>
<evidence type="ECO:0000256" key="3">
    <source>
        <dbReference type="PROSITE-ProRule" id="PRU00339"/>
    </source>
</evidence>
<dbReference type="PANTHER" id="PTHR44858">
    <property type="entry name" value="TETRATRICOPEPTIDE REPEAT PROTEIN 6"/>
    <property type="match status" value="1"/>
</dbReference>
<dbReference type="InterPro" id="IPR050498">
    <property type="entry name" value="Ycf3"/>
</dbReference>
<dbReference type="OrthoDB" id="1668755at2"/>
<feature type="coiled-coil region" evidence="4">
    <location>
        <begin position="328"/>
        <end position="355"/>
    </location>
</feature>
<evidence type="ECO:0000256" key="2">
    <source>
        <dbReference type="ARBA" id="ARBA00022803"/>
    </source>
</evidence>
<dbReference type="SMART" id="SM00028">
    <property type="entry name" value="TPR"/>
    <property type="match status" value="3"/>
</dbReference>
<feature type="signal peptide" evidence="5">
    <location>
        <begin position="1"/>
        <end position="23"/>
    </location>
</feature>
<protein>
    <submittedName>
        <fullName evidence="6">TPR repeat-containing protein</fullName>
    </submittedName>
</protein>
<dbReference type="PROSITE" id="PS50293">
    <property type="entry name" value="TPR_REGION"/>
    <property type="match status" value="1"/>
</dbReference>
<keyword evidence="1" id="KW-0677">Repeat</keyword>
<dbReference type="InterPro" id="IPR011990">
    <property type="entry name" value="TPR-like_helical_dom_sf"/>
</dbReference>
<dbReference type="Pfam" id="PF00515">
    <property type="entry name" value="TPR_1"/>
    <property type="match status" value="1"/>
</dbReference>
<keyword evidence="2 3" id="KW-0802">TPR repeat</keyword>
<dbReference type="AlphaFoldDB" id="A0A1M6BFD0"/>
<evidence type="ECO:0000256" key="4">
    <source>
        <dbReference type="SAM" id="Coils"/>
    </source>
</evidence>
<dbReference type="SUPFAM" id="SSF48452">
    <property type="entry name" value="TPR-like"/>
    <property type="match status" value="1"/>
</dbReference>